<dbReference type="InterPro" id="IPR013961">
    <property type="entry name" value="RAI1"/>
</dbReference>
<organism evidence="9 10">
    <name type="scientific">Cerrena zonata</name>
    <dbReference type="NCBI Taxonomy" id="2478898"/>
    <lineage>
        <taxon>Eukaryota</taxon>
        <taxon>Fungi</taxon>
        <taxon>Dikarya</taxon>
        <taxon>Basidiomycota</taxon>
        <taxon>Agaricomycotina</taxon>
        <taxon>Agaricomycetes</taxon>
        <taxon>Polyporales</taxon>
        <taxon>Cerrenaceae</taxon>
        <taxon>Cerrena</taxon>
    </lineage>
</organism>
<comment type="catalytic activity">
    <reaction evidence="3">
        <text>a 5'-end (N(7)-methyl 5'-triphosphoguanosine)-ribonucleoside-ribonucleotide in mRNA + H2O = a (N(7)-methyl 5'-triphosphoguanosine)-nucleoside + a 5'-end phospho-ribonucleoside in mRNA + H(+)</text>
        <dbReference type="Rhea" id="RHEA:66928"/>
        <dbReference type="Rhea" id="RHEA-COMP:15692"/>
        <dbReference type="Rhea" id="RHEA-COMP:17313"/>
        <dbReference type="ChEBI" id="CHEBI:15377"/>
        <dbReference type="ChEBI" id="CHEBI:15378"/>
        <dbReference type="ChEBI" id="CHEBI:138282"/>
        <dbReference type="ChEBI" id="CHEBI:172876"/>
        <dbReference type="ChEBI" id="CHEBI:172877"/>
    </reaction>
    <physiologicalReaction direction="left-to-right" evidence="3">
        <dbReference type="Rhea" id="RHEA:66929"/>
    </physiologicalReaction>
</comment>
<dbReference type="GO" id="GO:0034353">
    <property type="term" value="F:mRNA 5'-diphosphatase activity"/>
    <property type="evidence" value="ECO:0007669"/>
    <property type="project" value="TreeGrafter"/>
</dbReference>
<feature type="domain" description="RAI1-like" evidence="8">
    <location>
        <begin position="33"/>
        <end position="380"/>
    </location>
</feature>
<accession>A0AAW0FZ34</accession>
<keyword evidence="6" id="KW-0479">Metal-binding</keyword>
<comment type="cofactor">
    <cofactor evidence="1 6">
        <name>a divalent metal cation</name>
        <dbReference type="ChEBI" id="CHEBI:60240"/>
    </cofactor>
</comment>
<evidence type="ECO:0000313" key="9">
    <source>
        <dbReference type="EMBL" id="KAK7682606.1"/>
    </source>
</evidence>
<comment type="catalytic activity">
    <reaction evidence="4">
        <text>a 5'-end triphospho-ribonucleoside in mRNA + H2O = a 5'-end phospho-ribonucleoside in mRNA + diphosphate + H(+)</text>
        <dbReference type="Rhea" id="RHEA:78683"/>
        <dbReference type="Rhea" id="RHEA-COMP:15692"/>
        <dbReference type="Rhea" id="RHEA-COMP:17164"/>
        <dbReference type="ChEBI" id="CHEBI:15377"/>
        <dbReference type="ChEBI" id="CHEBI:15378"/>
        <dbReference type="ChEBI" id="CHEBI:33019"/>
        <dbReference type="ChEBI" id="CHEBI:138282"/>
        <dbReference type="ChEBI" id="CHEBI:167618"/>
    </reaction>
    <physiologicalReaction direction="left-to-right" evidence="4">
        <dbReference type="Rhea" id="RHEA:78684"/>
    </physiologicalReaction>
</comment>
<evidence type="ECO:0000256" key="6">
    <source>
        <dbReference type="RuleBase" id="RU367113"/>
    </source>
</evidence>
<sequence>MASAGKTQSPRTMSEELAYPPKTTNPPTSVSFQKPSLLLTFSYNESHELEFTNSSLRYYVQPPKNADLNYGYDRWKQRADDKGRIDSLLRAISKNRSNLDASGKDGRSWLQNIDIVSWRGVITKILTSPYEKWNSFELNVMFHDGTMYFEEFISNQRQLEYINMPPRQRRPMYYGFAFESYCTSTSPKPSHAKGGWGGDVDNHIQWCNVVETKLGDTKILIGGEVDCVRGKYTGTTDNFVELKTSLTIHGPWDESRFEKKLLKFYFQSFLLGVPEIVVGFRTRKGRLSTLQTFKTADLPGLVRDKPGGWNPLICLHWGTCFIDFLKSIVTSHSPSATNDIPVWRVSFTPQKGVSISLLSQEGVEEVVNGEDRVGFLPKWYFDEITTKS</sequence>
<dbReference type="GO" id="GO:0004518">
    <property type="term" value="F:nuclease activity"/>
    <property type="evidence" value="ECO:0007669"/>
    <property type="project" value="UniProtKB-KW"/>
</dbReference>
<keyword evidence="6" id="KW-0378">Hydrolase</keyword>
<comment type="subcellular location">
    <subcellularLocation>
        <location evidence="6">Nucleus</location>
    </subcellularLocation>
</comment>
<dbReference type="InterPro" id="IPR039039">
    <property type="entry name" value="RAI1-like_fam"/>
</dbReference>
<comment type="caution">
    <text evidence="9">The sequence shown here is derived from an EMBL/GenBank/DDBJ whole genome shotgun (WGS) entry which is preliminary data.</text>
</comment>
<dbReference type="PANTHER" id="PTHR12395:SF9">
    <property type="entry name" value="DECAPPING AND EXORIBONUCLEASE PROTEIN"/>
    <property type="match status" value="1"/>
</dbReference>
<proteinExistence type="inferred from homology"/>
<dbReference type="EC" id="3.6.1.-" evidence="6"/>
<keyword evidence="6" id="KW-0694">RNA-binding</keyword>
<evidence type="ECO:0000256" key="4">
    <source>
        <dbReference type="ARBA" id="ARBA00044692"/>
    </source>
</evidence>
<dbReference type="Proteomes" id="UP001385951">
    <property type="component" value="Unassembled WGS sequence"/>
</dbReference>
<evidence type="ECO:0000313" key="10">
    <source>
        <dbReference type="Proteomes" id="UP001385951"/>
    </source>
</evidence>
<dbReference type="GO" id="GO:0046872">
    <property type="term" value="F:metal ion binding"/>
    <property type="evidence" value="ECO:0007669"/>
    <property type="project" value="UniProtKB-KW"/>
</dbReference>
<gene>
    <name evidence="9" type="ORF">QCA50_014406</name>
</gene>
<dbReference type="GO" id="GO:0005634">
    <property type="term" value="C:nucleus"/>
    <property type="evidence" value="ECO:0007669"/>
    <property type="project" value="UniProtKB-SubCell"/>
</dbReference>
<comment type="catalytic activity">
    <reaction evidence="5">
        <text>a 5'-end NAD(+)-phospho-ribonucleoside in mRNA + H2O = a 5'-end phospho-ribonucleoside in mRNA + NAD(+) + H(+)</text>
        <dbReference type="Rhea" id="RHEA:60880"/>
        <dbReference type="Rhea" id="RHEA-COMP:15692"/>
        <dbReference type="Rhea" id="RHEA-COMP:15698"/>
        <dbReference type="ChEBI" id="CHEBI:15377"/>
        <dbReference type="ChEBI" id="CHEBI:15378"/>
        <dbReference type="ChEBI" id="CHEBI:57540"/>
        <dbReference type="ChEBI" id="CHEBI:138282"/>
        <dbReference type="ChEBI" id="CHEBI:144029"/>
    </reaction>
    <physiologicalReaction direction="left-to-right" evidence="5">
        <dbReference type="Rhea" id="RHEA:60881"/>
    </physiologicalReaction>
</comment>
<reference evidence="9 10" key="1">
    <citation type="submission" date="2022-09" db="EMBL/GenBank/DDBJ databases">
        <authorList>
            <person name="Palmer J.M."/>
        </authorList>
    </citation>
    <scope>NUCLEOTIDE SEQUENCE [LARGE SCALE GENOMIC DNA]</scope>
    <source>
        <strain evidence="9 10">DSM 7382</strain>
    </source>
</reference>
<evidence type="ECO:0000256" key="5">
    <source>
        <dbReference type="ARBA" id="ARBA00048124"/>
    </source>
</evidence>
<evidence type="ECO:0000259" key="8">
    <source>
        <dbReference type="Pfam" id="PF08652"/>
    </source>
</evidence>
<name>A0AAW0FZ34_9APHY</name>
<keyword evidence="10" id="KW-1185">Reference proteome</keyword>
<evidence type="ECO:0000256" key="3">
    <source>
        <dbReference type="ARBA" id="ARBA00044676"/>
    </source>
</evidence>
<evidence type="ECO:0000256" key="1">
    <source>
        <dbReference type="ARBA" id="ARBA00001968"/>
    </source>
</evidence>
<dbReference type="AlphaFoldDB" id="A0AAW0FZ34"/>
<dbReference type="GO" id="GO:0110155">
    <property type="term" value="P:NAD-cap decapping"/>
    <property type="evidence" value="ECO:0007669"/>
    <property type="project" value="TreeGrafter"/>
</dbReference>
<dbReference type="GO" id="GO:0003723">
    <property type="term" value="F:RNA binding"/>
    <property type="evidence" value="ECO:0007669"/>
    <property type="project" value="UniProtKB-KW"/>
</dbReference>
<feature type="region of interest" description="Disordered" evidence="7">
    <location>
        <begin position="1"/>
        <end position="30"/>
    </location>
</feature>
<dbReference type="Pfam" id="PF08652">
    <property type="entry name" value="RAI1"/>
    <property type="match status" value="1"/>
</dbReference>
<protein>
    <recommendedName>
        <fullName evidence="6">Decapping nuclease</fullName>
        <ecNumber evidence="6">3.6.1.-</ecNumber>
    </recommendedName>
</protein>
<feature type="compositionally biased region" description="Polar residues" evidence="7">
    <location>
        <begin position="1"/>
        <end position="12"/>
    </location>
</feature>
<evidence type="ECO:0000256" key="2">
    <source>
        <dbReference type="ARBA" id="ARBA00006562"/>
    </source>
</evidence>
<comment type="similarity">
    <text evidence="2 6">Belongs to the DXO/Dom3Z family.</text>
</comment>
<keyword evidence="6" id="KW-0547">Nucleotide-binding</keyword>
<keyword evidence="6" id="KW-0540">Nuclease</keyword>
<dbReference type="GO" id="GO:0005829">
    <property type="term" value="C:cytosol"/>
    <property type="evidence" value="ECO:0007669"/>
    <property type="project" value="TreeGrafter"/>
</dbReference>
<comment type="function">
    <text evidence="6">Decapping enzyme for NAD-capped RNAs: specifically hydrolyzes the nicotinamide adenine dinucleotide (NAD) cap from a subset of RNAs by removing the entire NAD moiety from the 5'-end of an NAD-capped RNA.</text>
</comment>
<keyword evidence="6" id="KW-0539">Nucleus</keyword>
<dbReference type="GO" id="GO:0000166">
    <property type="term" value="F:nucleotide binding"/>
    <property type="evidence" value="ECO:0007669"/>
    <property type="project" value="UniProtKB-KW"/>
</dbReference>
<dbReference type="GO" id="GO:0000956">
    <property type="term" value="P:nuclear-transcribed mRNA catabolic process"/>
    <property type="evidence" value="ECO:0007669"/>
    <property type="project" value="TreeGrafter"/>
</dbReference>
<evidence type="ECO:0000256" key="7">
    <source>
        <dbReference type="SAM" id="MobiDB-lite"/>
    </source>
</evidence>
<dbReference type="EMBL" id="JASBNA010000035">
    <property type="protein sequence ID" value="KAK7682606.1"/>
    <property type="molecule type" value="Genomic_DNA"/>
</dbReference>
<dbReference type="PANTHER" id="PTHR12395">
    <property type="entry name" value="DOM-3 RELATED"/>
    <property type="match status" value="1"/>
</dbReference>